<accession>A0A1I0RE72</accession>
<evidence type="ECO:0000313" key="2">
    <source>
        <dbReference type="Proteomes" id="UP000199701"/>
    </source>
</evidence>
<sequence>MKKSVCVIYDVDEKYAHKLMNVMNKKKKIPFKTLVFTLEEPLLEYLKENSLDILVISEDALTDNIKKQRIENILVLREDMEVSNISDEGNEHDLLGIYKYQSSENIVREVMNYCSRPYIDLSTRAEIIGVYSPINNAYKTAFSLALANAYGEKSSVLYINLEEFSGLGEILTEGNKGNLSDAVYYYKISKESFLNQLEWVVSNAGKINYIPPIKCAEDVTYISTQEWIDVFTYIANFSAYDVIVLDISNAIKEQWKLMQICKRVLMPVREDYISKKKINSFETYLLEIGKEIICDSIEKINVPYDSSISLSSDFMERIEWSTLGSFAKEIAYG</sequence>
<organism evidence="1 2">
    <name type="scientific">[Clostridium] fimetarium</name>
    <dbReference type="NCBI Taxonomy" id="99656"/>
    <lineage>
        <taxon>Bacteria</taxon>
        <taxon>Bacillati</taxon>
        <taxon>Bacillota</taxon>
        <taxon>Clostridia</taxon>
        <taxon>Lachnospirales</taxon>
        <taxon>Lachnospiraceae</taxon>
    </lineage>
</organism>
<dbReference type="InterPro" id="IPR027417">
    <property type="entry name" value="P-loop_NTPase"/>
</dbReference>
<dbReference type="AlphaFoldDB" id="A0A1I0RE72"/>
<dbReference type="Proteomes" id="UP000199701">
    <property type="component" value="Unassembled WGS sequence"/>
</dbReference>
<evidence type="ECO:0000313" key="1">
    <source>
        <dbReference type="EMBL" id="SEW39053.1"/>
    </source>
</evidence>
<gene>
    <name evidence="1" type="ORF">SAMN05421659_11488</name>
</gene>
<protein>
    <recommendedName>
        <fullName evidence="3">Cellulose biosynthesis protein BcsQ</fullName>
    </recommendedName>
</protein>
<dbReference type="STRING" id="99656.SAMN05421659_11488"/>
<dbReference type="OrthoDB" id="9777019at2"/>
<dbReference type="Gene3D" id="3.40.50.300">
    <property type="entry name" value="P-loop containing nucleotide triphosphate hydrolases"/>
    <property type="match status" value="1"/>
</dbReference>
<dbReference type="RefSeq" id="WP_092455977.1">
    <property type="nucleotide sequence ID" value="NZ_FOJI01000014.1"/>
</dbReference>
<proteinExistence type="predicted"/>
<reference evidence="1 2" key="1">
    <citation type="submission" date="2016-10" db="EMBL/GenBank/DDBJ databases">
        <authorList>
            <person name="de Groot N.N."/>
        </authorList>
    </citation>
    <scope>NUCLEOTIDE SEQUENCE [LARGE SCALE GENOMIC DNA]</scope>
    <source>
        <strain evidence="1 2">DSM 9179</strain>
    </source>
</reference>
<keyword evidence="2" id="KW-1185">Reference proteome</keyword>
<dbReference type="Gene3D" id="3.40.50.10850">
    <property type="entry name" value="Ntrc-like two-domain protein"/>
    <property type="match status" value="1"/>
</dbReference>
<dbReference type="EMBL" id="FOJI01000014">
    <property type="protein sequence ID" value="SEW39053.1"/>
    <property type="molecule type" value="Genomic_DNA"/>
</dbReference>
<evidence type="ECO:0008006" key="3">
    <source>
        <dbReference type="Google" id="ProtNLM"/>
    </source>
</evidence>
<name>A0A1I0RE72_9FIRM</name>